<dbReference type="EMBL" id="ODYU01002646">
    <property type="protein sequence ID" value="SOQ40423.1"/>
    <property type="molecule type" value="Genomic_DNA"/>
</dbReference>
<accession>A0A2H1VHW9</accession>
<gene>
    <name evidence="1" type="ORF">SFRICE_029827</name>
</gene>
<evidence type="ECO:0000313" key="1">
    <source>
        <dbReference type="EMBL" id="SOQ40423.1"/>
    </source>
</evidence>
<proteinExistence type="predicted"/>
<organism evidence="1">
    <name type="scientific">Spodoptera frugiperda</name>
    <name type="common">Fall armyworm</name>
    <dbReference type="NCBI Taxonomy" id="7108"/>
    <lineage>
        <taxon>Eukaryota</taxon>
        <taxon>Metazoa</taxon>
        <taxon>Ecdysozoa</taxon>
        <taxon>Arthropoda</taxon>
        <taxon>Hexapoda</taxon>
        <taxon>Insecta</taxon>
        <taxon>Pterygota</taxon>
        <taxon>Neoptera</taxon>
        <taxon>Endopterygota</taxon>
        <taxon>Lepidoptera</taxon>
        <taxon>Glossata</taxon>
        <taxon>Ditrysia</taxon>
        <taxon>Noctuoidea</taxon>
        <taxon>Noctuidae</taxon>
        <taxon>Amphipyrinae</taxon>
        <taxon>Spodoptera</taxon>
    </lineage>
</organism>
<name>A0A2H1VHW9_SPOFR</name>
<reference evidence="1" key="1">
    <citation type="submission" date="2016-07" db="EMBL/GenBank/DDBJ databases">
        <authorList>
            <person name="Bretaudeau A."/>
        </authorList>
    </citation>
    <scope>NUCLEOTIDE SEQUENCE</scope>
    <source>
        <strain evidence="1">Rice</strain>
        <tissue evidence="1">Whole body</tissue>
    </source>
</reference>
<protein>
    <submittedName>
        <fullName evidence="1">SFRICE_029827</fullName>
    </submittedName>
</protein>
<dbReference type="AlphaFoldDB" id="A0A2H1VHW9"/>
<sequence>MNKRQIDSDCLVTRFGCKFNCRARILGFDFGVETHHHPPPCTYMNQKYAETIRLLEGKPLNSHNKAVPTINTATALAKQNHCIMDSLYLQIEYPNEQNVLRHVLPATLGEVARHCWTLVDMSGNIARHRGEYHPMTSLALGEARGSIRLLLTKNDPVPIPAIRTVASARGRSRWQDLV</sequence>